<sequence>MGAKETLAPQAAADAKSDAPERPSIANRAAMPYHPIGNVIGFADWREDRAERAAWAEEPTS</sequence>
<feature type="region of interest" description="Disordered" evidence="1">
    <location>
        <begin position="1"/>
        <end position="30"/>
    </location>
</feature>
<proteinExistence type="predicted"/>
<evidence type="ECO:0000313" key="2">
    <source>
        <dbReference type="EMBL" id="RNJ51033.1"/>
    </source>
</evidence>
<keyword evidence="3" id="KW-1185">Reference proteome</keyword>
<dbReference type="EMBL" id="QWDD01000001">
    <property type="protein sequence ID" value="RNJ51033.1"/>
    <property type="molecule type" value="Genomic_DNA"/>
</dbReference>
<evidence type="ECO:0000256" key="1">
    <source>
        <dbReference type="SAM" id="MobiDB-lite"/>
    </source>
</evidence>
<name>A0A3M9XS16_9HYPH</name>
<gene>
    <name evidence="2" type="ORF">D1O30_16985</name>
</gene>
<accession>A0A3M9XS16</accession>
<comment type="caution">
    <text evidence="2">The sequence shown here is derived from an EMBL/GenBank/DDBJ whole genome shotgun (WGS) entry which is preliminary data.</text>
</comment>
<evidence type="ECO:0000313" key="3">
    <source>
        <dbReference type="Proteomes" id="UP000268623"/>
    </source>
</evidence>
<protein>
    <submittedName>
        <fullName evidence="2">Uncharacterized protein</fullName>
    </submittedName>
</protein>
<organism evidence="2 3">
    <name type="scientific">Methylocystis hirsuta</name>
    <dbReference type="NCBI Taxonomy" id="369798"/>
    <lineage>
        <taxon>Bacteria</taxon>
        <taxon>Pseudomonadati</taxon>
        <taxon>Pseudomonadota</taxon>
        <taxon>Alphaproteobacteria</taxon>
        <taxon>Hyphomicrobiales</taxon>
        <taxon>Methylocystaceae</taxon>
        <taxon>Methylocystis</taxon>
    </lineage>
</organism>
<dbReference type="Proteomes" id="UP000268623">
    <property type="component" value="Unassembled WGS sequence"/>
</dbReference>
<dbReference type="AlphaFoldDB" id="A0A3M9XS16"/>
<reference evidence="2 3" key="1">
    <citation type="submission" date="2018-08" db="EMBL/GenBank/DDBJ databases">
        <title>Genome sequence of Methylocystis hirsuta CSC1, a methanotroph able to accumulate PHAs.</title>
        <authorList>
            <person name="Bordel S."/>
            <person name="Rodriguez E."/>
            <person name="Gancedo J."/>
            <person name="Munoz R."/>
        </authorList>
    </citation>
    <scope>NUCLEOTIDE SEQUENCE [LARGE SCALE GENOMIC DNA]</scope>
    <source>
        <strain evidence="2 3">CSC1</strain>
    </source>
</reference>